<sequence length="395" mass="41030">MREPGTAGLPVPLPATHPWEEPQRTATPNGLTDPKHSTEALPTELTIGGTMSCWRLAAGFQRAGRLVLGGADNQGIRISQGPPKQGLLEGHPNTTRASGGGKSSLTPCSPSLPWSSSSPSARDTALGDEHGIEAIGCLRSRDGTVDGRGGGGSSKRSLTPPLGPPRVHHQAGIWWCCWPTAPAMWALPHRPSDHGVQRVGRSAAGFSRHSANGHKKEKGEKGGGGFHFPSVSSMRRPTIPSPSAGRAEFVGCRSLPGCRLPRREWYPCGWNLGPASDAVGGRTGPAAAHTAGASCGCTSVEPRWFGVAQPRTSPSSPGRRGPSGRRGRRLGSARHRRVRSMAATAGTAGNTNALEKSLSRLSRLSCLAKDWCKIGSDGGGGGLLSVPASAPKCAL</sequence>
<comment type="caution">
    <text evidence="2">The sequence shown here is derived from an EMBL/GenBank/DDBJ whole genome shotgun (WGS) entry which is preliminary data.</text>
</comment>
<evidence type="ECO:0000256" key="1">
    <source>
        <dbReference type="SAM" id="MobiDB-lite"/>
    </source>
</evidence>
<evidence type="ECO:0000313" key="3">
    <source>
        <dbReference type="Proteomes" id="UP001287286"/>
    </source>
</evidence>
<feature type="region of interest" description="Disordered" evidence="1">
    <location>
        <begin position="206"/>
        <end position="245"/>
    </location>
</feature>
<dbReference type="EMBL" id="JAWRVI010000083">
    <property type="protein sequence ID" value="KAK4078467.1"/>
    <property type="molecule type" value="Genomic_DNA"/>
</dbReference>
<feature type="compositionally biased region" description="Low complexity" evidence="1">
    <location>
        <begin position="310"/>
        <end position="320"/>
    </location>
</feature>
<feature type="compositionally biased region" description="Low complexity" evidence="1">
    <location>
        <begin position="340"/>
        <end position="349"/>
    </location>
</feature>
<gene>
    <name evidence="2" type="ORF">Purlil1_11985</name>
</gene>
<keyword evidence="3" id="KW-1185">Reference proteome</keyword>
<name>A0ABR0BIQ8_PURLI</name>
<reference evidence="2 3" key="1">
    <citation type="journal article" date="2024" name="Microbiol. Resour. Announc.">
        <title>Genome annotations for the ascomycete fungi Trichoderma harzianum, Trichoderma aggressivum, and Purpureocillium lilacinum.</title>
        <authorList>
            <person name="Beijen E.P.W."/>
            <person name="Ohm R.A."/>
        </authorList>
    </citation>
    <scope>NUCLEOTIDE SEQUENCE [LARGE SCALE GENOMIC DNA]</scope>
    <source>
        <strain evidence="2 3">CBS 150709</strain>
    </source>
</reference>
<feature type="compositionally biased region" description="Low complexity" evidence="1">
    <location>
        <begin position="103"/>
        <end position="120"/>
    </location>
</feature>
<feature type="region of interest" description="Disordered" evidence="1">
    <location>
        <begin position="75"/>
        <end position="165"/>
    </location>
</feature>
<feature type="region of interest" description="Disordered" evidence="1">
    <location>
        <begin position="306"/>
        <end position="349"/>
    </location>
</feature>
<evidence type="ECO:0000313" key="2">
    <source>
        <dbReference type="EMBL" id="KAK4078467.1"/>
    </source>
</evidence>
<feature type="compositionally biased region" description="Basic residues" evidence="1">
    <location>
        <begin position="322"/>
        <end position="339"/>
    </location>
</feature>
<dbReference type="Proteomes" id="UP001287286">
    <property type="component" value="Unassembled WGS sequence"/>
</dbReference>
<protein>
    <submittedName>
        <fullName evidence="2">Uncharacterized protein</fullName>
    </submittedName>
</protein>
<feature type="region of interest" description="Disordered" evidence="1">
    <location>
        <begin position="1"/>
        <end position="38"/>
    </location>
</feature>
<accession>A0ABR0BIQ8</accession>
<proteinExistence type="predicted"/>
<organism evidence="2 3">
    <name type="scientific">Purpureocillium lilacinum</name>
    <name type="common">Paecilomyces lilacinus</name>
    <dbReference type="NCBI Taxonomy" id="33203"/>
    <lineage>
        <taxon>Eukaryota</taxon>
        <taxon>Fungi</taxon>
        <taxon>Dikarya</taxon>
        <taxon>Ascomycota</taxon>
        <taxon>Pezizomycotina</taxon>
        <taxon>Sordariomycetes</taxon>
        <taxon>Hypocreomycetidae</taxon>
        <taxon>Hypocreales</taxon>
        <taxon>Ophiocordycipitaceae</taxon>
        <taxon>Purpureocillium</taxon>
    </lineage>
</organism>